<dbReference type="PANTHER" id="PTHR43130:SF3">
    <property type="entry name" value="HTH-TYPE TRANSCRIPTIONAL REGULATOR RV1931C"/>
    <property type="match status" value="1"/>
</dbReference>
<accession>A0ABU8MR11</accession>
<dbReference type="InterPro" id="IPR052158">
    <property type="entry name" value="INH-QAR"/>
</dbReference>
<sequence>MRIEIVVFDGFDDLDAFGPHEVFSHASKRLDGWTSTLVGVDEPGTVTSAHGVVMSVSEVLGEPDLVVVPGGGWFVEGTGARAAADRGVLPRRLVELAERGTIVASVCTGAMILAAAGLTAGRPAVTHPSAMDALEESGALVRREERVVDDGDLVTGGGVTSGIDLALHLIAREVDPDTARAVAAHMVYPPQVELSRSAGTPG</sequence>
<proteinExistence type="predicted"/>
<dbReference type="Pfam" id="PF01965">
    <property type="entry name" value="DJ-1_PfpI"/>
    <property type="match status" value="1"/>
</dbReference>
<dbReference type="EC" id="4.2.1.-" evidence="2"/>
<dbReference type="GO" id="GO:0016829">
    <property type="term" value="F:lyase activity"/>
    <property type="evidence" value="ECO:0007669"/>
    <property type="project" value="UniProtKB-KW"/>
</dbReference>
<evidence type="ECO:0000313" key="2">
    <source>
        <dbReference type="EMBL" id="MEJ2869100.1"/>
    </source>
</evidence>
<keyword evidence="3" id="KW-1185">Reference proteome</keyword>
<protein>
    <submittedName>
        <fullName evidence="2">DJ-1/PfpI family protein</fullName>
        <ecNumber evidence="2">4.2.1.-</ecNumber>
    </submittedName>
</protein>
<dbReference type="SUPFAM" id="SSF52317">
    <property type="entry name" value="Class I glutamine amidotransferase-like"/>
    <property type="match status" value="1"/>
</dbReference>
<dbReference type="InterPro" id="IPR029062">
    <property type="entry name" value="Class_I_gatase-like"/>
</dbReference>
<dbReference type="Proteomes" id="UP001385809">
    <property type="component" value="Unassembled WGS sequence"/>
</dbReference>
<keyword evidence="2" id="KW-0456">Lyase</keyword>
<evidence type="ECO:0000259" key="1">
    <source>
        <dbReference type="Pfam" id="PF01965"/>
    </source>
</evidence>
<comment type="caution">
    <text evidence="2">The sequence shown here is derived from an EMBL/GenBank/DDBJ whole genome shotgun (WGS) entry which is preliminary data.</text>
</comment>
<dbReference type="PANTHER" id="PTHR43130">
    <property type="entry name" value="ARAC-FAMILY TRANSCRIPTIONAL REGULATOR"/>
    <property type="match status" value="1"/>
</dbReference>
<dbReference type="RefSeq" id="WP_337695678.1">
    <property type="nucleotide sequence ID" value="NZ_JBBEGN010000006.1"/>
</dbReference>
<dbReference type="InterPro" id="IPR002818">
    <property type="entry name" value="DJ-1/PfpI"/>
</dbReference>
<dbReference type="Gene3D" id="3.40.50.880">
    <property type="match status" value="1"/>
</dbReference>
<feature type="domain" description="DJ-1/PfpI" evidence="1">
    <location>
        <begin position="1"/>
        <end position="171"/>
    </location>
</feature>
<dbReference type="CDD" id="cd03139">
    <property type="entry name" value="GATase1_PfpI_2"/>
    <property type="match status" value="1"/>
</dbReference>
<evidence type="ECO:0000313" key="3">
    <source>
        <dbReference type="Proteomes" id="UP001385809"/>
    </source>
</evidence>
<dbReference type="EMBL" id="JBBEGN010000006">
    <property type="protein sequence ID" value="MEJ2869100.1"/>
    <property type="molecule type" value="Genomic_DNA"/>
</dbReference>
<organism evidence="2 3">
    <name type="scientific">Actinomycetospora aurantiaca</name>
    <dbReference type="NCBI Taxonomy" id="3129233"/>
    <lineage>
        <taxon>Bacteria</taxon>
        <taxon>Bacillati</taxon>
        <taxon>Actinomycetota</taxon>
        <taxon>Actinomycetes</taxon>
        <taxon>Pseudonocardiales</taxon>
        <taxon>Pseudonocardiaceae</taxon>
        <taxon>Actinomycetospora</taxon>
    </lineage>
</organism>
<name>A0ABU8MR11_9PSEU</name>
<reference evidence="2 3" key="1">
    <citation type="submission" date="2024-03" db="EMBL/GenBank/DDBJ databases">
        <title>Actinomycetospora sp. OC33-EN08, a novel actinomycete isolated from wild orchid (Aerides multiflora).</title>
        <authorList>
            <person name="Suriyachadkun C."/>
        </authorList>
    </citation>
    <scope>NUCLEOTIDE SEQUENCE [LARGE SCALE GENOMIC DNA]</scope>
    <source>
        <strain evidence="2 3">OC33-EN08</strain>
    </source>
</reference>
<gene>
    <name evidence="2" type="ORF">WCD74_15105</name>
</gene>